<dbReference type="EMBL" id="AUZY01002113">
    <property type="protein sequence ID" value="EQD73019.1"/>
    <property type="molecule type" value="Genomic_DNA"/>
</dbReference>
<evidence type="ECO:0000313" key="2">
    <source>
        <dbReference type="EMBL" id="EQD73019.1"/>
    </source>
</evidence>
<protein>
    <submittedName>
        <fullName evidence="2">Uncharacterized protein</fullName>
    </submittedName>
</protein>
<gene>
    <name evidence="2" type="ORF">B1B_03441</name>
</gene>
<comment type="caution">
    <text evidence="2">The sequence shown here is derived from an EMBL/GenBank/DDBJ whole genome shotgun (WGS) entry which is preliminary data.</text>
</comment>
<feature type="region of interest" description="Disordered" evidence="1">
    <location>
        <begin position="76"/>
        <end position="100"/>
    </location>
</feature>
<proteinExistence type="predicted"/>
<feature type="non-terminal residue" evidence="2">
    <location>
        <position position="100"/>
    </location>
</feature>
<sequence length="100" mass="10037">MNTIGAISIAVTVADSVGDTYVTSLTETVNAAPTVTITSSQNPTDVGNTVTFSAATDGGNGAFTYAWSVAGAAQSSTTSQMSYTFSATGTSRSASPRPTR</sequence>
<dbReference type="AlphaFoldDB" id="T1CVA6"/>
<accession>T1CVA6</accession>
<dbReference type="Gene3D" id="2.60.40.10">
    <property type="entry name" value="Immunoglobulins"/>
    <property type="match status" value="1"/>
</dbReference>
<evidence type="ECO:0000256" key="1">
    <source>
        <dbReference type="SAM" id="MobiDB-lite"/>
    </source>
</evidence>
<dbReference type="SUPFAM" id="SSF49299">
    <property type="entry name" value="PKD domain"/>
    <property type="match status" value="1"/>
</dbReference>
<reference evidence="2" key="1">
    <citation type="submission" date="2013-08" db="EMBL/GenBank/DDBJ databases">
        <authorList>
            <person name="Mendez C."/>
            <person name="Richter M."/>
            <person name="Ferrer M."/>
            <person name="Sanchez J."/>
        </authorList>
    </citation>
    <scope>NUCLEOTIDE SEQUENCE</scope>
</reference>
<dbReference type="InterPro" id="IPR035986">
    <property type="entry name" value="PKD_dom_sf"/>
</dbReference>
<name>T1CVA6_9ZZZZ</name>
<organism evidence="2">
    <name type="scientific">mine drainage metagenome</name>
    <dbReference type="NCBI Taxonomy" id="410659"/>
    <lineage>
        <taxon>unclassified sequences</taxon>
        <taxon>metagenomes</taxon>
        <taxon>ecological metagenomes</taxon>
    </lineage>
</organism>
<dbReference type="InterPro" id="IPR013783">
    <property type="entry name" value="Ig-like_fold"/>
</dbReference>
<reference evidence="2" key="2">
    <citation type="journal article" date="2014" name="ISME J.">
        <title>Microbial stratification in low pH oxic and suboxic macroscopic growths along an acid mine drainage.</title>
        <authorList>
            <person name="Mendez-Garcia C."/>
            <person name="Mesa V."/>
            <person name="Sprenger R.R."/>
            <person name="Richter M."/>
            <person name="Diez M.S."/>
            <person name="Solano J."/>
            <person name="Bargiela R."/>
            <person name="Golyshina O.V."/>
            <person name="Manteca A."/>
            <person name="Ramos J.L."/>
            <person name="Gallego J.R."/>
            <person name="Llorente I."/>
            <person name="Martins Dos Santos V.A."/>
            <person name="Jensen O.N."/>
            <person name="Pelaez A.I."/>
            <person name="Sanchez J."/>
            <person name="Ferrer M."/>
        </authorList>
    </citation>
    <scope>NUCLEOTIDE SEQUENCE</scope>
</reference>